<evidence type="ECO:0000256" key="14">
    <source>
        <dbReference type="ARBA" id="ARBA00023004"/>
    </source>
</evidence>
<feature type="transmembrane region" description="Helical" evidence="19">
    <location>
        <begin position="444"/>
        <end position="462"/>
    </location>
</feature>
<evidence type="ECO:0000256" key="2">
    <source>
        <dbReference type="ARBA" id="ARBA00004673"/>
    </source>
</evidence>
<feature type="transmembrane region" description="Helical" evidence="19">
    <location>
        <begin position="482"/>
        <end position="508"/>
    </location>
</feature>
<evidence type="ECO:0000256" key="4">
    <source>
        <dbReference type="ARBA" id="ARBA00012949"/>
    </source>
</evidence>
<feature type="transmembrane region" description="Helical" evidence="19">
    <location>
        <begin position="780"/>
        <end position="803"/>
    </location>
</feature>
<dbReference type="Pfam" id="PF00115">
    <property type="entry name" value="COX1"/>
    <property type="match status" value="1"/>
</dbReference>
<dbReference type="Gene3D" id="1.20.120.80">
    <property type="entry name" value="Cytochrome c oxidase, subunit III, four-helix bundle"/>
    <property type="match status" value="1"/>
</dbReference>
<dbReference type="GO" id="GO:0022904">
    <property type="term" value="P:respiratory electron transport chain"/>
    <property type="evidence" value="ECO:0007669"/>
    <property type="project" value="InterPro"/>
</dbReference>
<dbReference type="RefSeq" id="WP_089850935.1">
    <property type="nucleotide sequence ID" value="NZ_FNEJ01000025.1"/>
</dbReference>
<dbReference type="GO" id="GO:0004129">
    <property type="term" value="F:cytochrome-c oxidase activity"/>
    <property type="evidence" value="ECO:0007669"/>
    <property type="project" value="UniProtKB-EC"/>
</dbReference>
<dbReference type="GO" id="GO:0020037">
    <property type="term" value="F:heme binding"/>
    <property type="evidence" value="ECO:0007669"/>
    <property type="project" value="InterPro"/>
</dbReference>
<dbReference type="PROSITE" id="PS50253">
    <property type="entry name" value="COX3"/>
    <property type="match status" value="1"/>
</dbReference>
<keyword evidence="16 19" id="KW-0472">Membrane</keyword>
<dbReference type="InterPro" id="IPR035973">
    <property type="entry name" value="Cyt_c_oxidase_su3-like_sf"/>
</dbReference>
<comment type="similarity">
    <text evidence="3 18">Belongs to the heme-copper respiratory oxidase family.</text>
</comment>
<feature type="domain" description="Heme-copper oxidase subunit III family profile" evidence="20">
    <location>
        <begin position="608"/>
        <end position="846"/>
    </location>
</feature>
<sequence>MTDEIKLSDLPPPEPYDKARDEAQRARLMKVWEAPKGWRKISAVNNSLVGKWYLLVSFGFFTFAGILALMMRAQLAVPNNDLFSQELYNQLFTLHGTAMMFLFAVPIFEAVAILILPEILGARDLPFPRLSAFGFWCFVIGGVFVCGSIFFGVAPDGGWFMYAPLSSNPDYSGLGTDIWLLGLSFIEVSSIAAAVELIVGVLKSRPPGMRLNLMPLYCWYVLVVAGMILFAFPPLIAGDLLLEMERAFGWAFFDVDRGGDPILWQHLFWIFGHPEVYIVFLPSIALVATILPTFAGRPMVGHSWIVLSAIGVAFLSFGLWVHHMFTTGLPEISLGFFSAASEAVAVPTGIQIFCFIATMLVAKVRPSVPMLFAGGALAIFVFGGLTGVMVALVPFDWQAHDTHFVVAHLHYTLIGGMLFPLFAGIHYWYPFVTERMFSIRTAKWSFWLLFVGFNIAFLPMHWTGVMGMPRRVWTYDLADGWGLLNMISTIGAFVFAAGFAVLAANVLWPRGRQAPVARNVWNAGTMEWSEEIPGKPWGVRSIPYIHTRYPLWEQPDLIGQVDRGEWFLPDAEEGERELIVTDILDARPLFVQRVGGPSYLTLGSAGCLGTVFILATFHLWALTLIFFAGFVGFTLYWLWTGTARIPATLEKPVGRGLVLPTYAQGNRSSGWWAVFITMTGDMTAFMGLVFSYFYYWTAVPAFLPEAARLPVFGWLVAGLAGVLAGWGLTLLSRQVLRQGRRGLAMVTLAGSVVPSALGLGGFVWAAQAAGLDPTRTSFDAMVWMLVLWLGLHLGLNWVMQLYVTARIYAGHCTPRYCADHYNLTLYGHFVVITGLTTFGLLALFPMLMGVFG</sequence>
<feature type="transmembrane region" description="Helical" evidence="19">
    <location>
        <begin position="343"/>
        <end position="362"/>
    </location>
</feature>
<evidence type="ECO:0000256" key="12">
    <source>
        <dbReference type="ARBA" id="ARBA00022982"/>
    </source>
</evidence>
<evidence type="ECO:0000256" key="5">
    <source>
        <dbReference type="ARBA" id="ARBA00022448"/>
    </source>
</evidence>
<keyword evidence="23" id="KW-1185">Reference proteome</keyword>
<protein>
    <recommendedName>
        <fullName evidence="4">cytochrome-c oxidase</fullName>
        <ecNumber evidence="4">7.1.1.9</ecNumber>
    </recommendedName>
</protein>
<evidence type="ECO:0000256" key="3">
    <source>
        <dbReference type="ARBA" id="ARBA00009578"/>
    </source>
</evidence>
<evidence type="ECO:0000256" key="11">
    <source>
        <dbReference type="ARBA" id="ARBA00022967"/>
    </source>
</evidence>
<reference evidence="22 23" key="1">
    <citation type="submission" date="2016-10" db="EMBL/GenBank/DDBJ databases">
        <authorList>
            <person name="de Groot N.N."/>
        </authorList>
    </citation>
    <scope>NUCLEOTIDE SEQUENCE [LARGE SCALE GENOMIC DNA]</scope>
    <source>
        <strain evidence="22 23">DSM 26424</strain>
    </source>
</reference>
<keyword evidence="6" id="KW-1003">Cell membrane</keyword>
<evidence type="ECO:0000313" key="23">
    <source>
        <dbReference type="Proteomes" id="UP000199093"/>
    </source>
</evidence>
<comment type="catalytic activity">
    <reaction evidence="17">
        <text>4 Fe(II)-[cytochrome c] + O2 + 8 H(+)(in) = 4 Fe(III)-[cytochrome c] + 2 H2O + 4 H(+)(out)</text>
        <dbReference type="Rhea" id="RHEA:11436"/>
        <dbReference type="Rhea" id="RHEA-COMP:10350"/>
        <dbReference type="Rhea" id="RHEA-COMP:14399"/>
        <dbReference type="ChEBI" id="CHEBI:15377"/>
        <dbReference type="ChEBI" id="CHEBI:15378"/>
        <dbReference type="ChEBI" id="CHEBI:15379"/>
        <dbReference type="ChEBI" id="CHEBI:29033"/>
        <dbReference type="ChEBI" id="CHEBI:29034"/>
        <dbReference type="EC" id="7.1.1.9"/>
    </reaction>
</comment>
<keyword evidence="15" id="KW-0186">Copper</keyword>
<evidence type="ECO:0000256" key="10">
    <source>
        <dbReference type="ARBA" id="ARBA00022723"/>
    </source>
</evidence>
<evidence type="ECO:0000256" key="1">
    <source>
        <dbReference type="ARBA" id="ARBA00004651"/>
    </source>
</evidence>
<dbReference type="EC" id="7.1.1.9" evidence="4"/>
<dbReference type="EMBL" id="FNEJ01000025">
    <property type="protein sequence ID" value="SDJ29977.1"/>
    <property type="molecule type" value="Genomic_DNA"/>
</dbReference>
<dbReference type="InterPro" id="IPR036927">
    <property type="entry name" value="Cyt_c_oxase-like_su1_sf"/>
</dbReference>
<feature type="domain" description="Cytochrome oxidase subunit I profile" evidence="21">
    <location>
        <begin position="32"/>
        <end position="558"/>
    </location>
</feature>
<evidence type="ECO:0000256" key="19">
    <source>
        <dbReference type="SAM" id="Phobius"/>
    </source>
</evidence>
<dbReference type="PROSITE" id="PS00077">
    <property type="entry name" value="COX1_CUB"/>
    <property type="match status" value="1"/>
</dbReference>
<dbReference type="InterPro" id="IPR023615">
    <property type="entry name" value="Cyt_c_Oxase_su1_BS"/>
</dbReference>
<feature type="transmembrane region" description="Helical" evidence="19">
    <location>
        <begin position="91"/>
        <end position="120"/>
    </location>
</feature>
<feature type="transmembrane region" description="Helical" evidence="19">
    <location>
        <begin position="276"/>
        <end position="295"/>
    </location>
</feature>
<feature type="transmembrane region" description="Helical" evidence="19">
    <location>
        <begin position="132"/>
        <end position="154"/>
    </location>
</feature>
<evidence type="ECO:0000256" key="15">
    <source>
        <dbReference type="ARBA" id="ARBA00023008"/>
    </source>
</evidence>
<keyword evidence="9 18" id="KW-0812">Transmembrane</keyword>
<dbReference type="SUPFAM" id="SSF81452">
    <property type="entry name" value="Cytochrome c oxidase subunit III-like"/>
    <property type="match status" value="1"/>
</dbReference>
<evidence type="ECO:0000256" key="17">
    <source>
        <dbReference type="ARBA" id="ARBA00047816"/>
    </source>
</evidence>
<gene>
    <name evidence="22" type="ORF">SAMN04487993_102518</name>
</gene>
<feature type="transmembrane region" description="Helical" evidence="19">
    <location>
        <begin position="369"/>
        <end position="393"/>
    </location>
</feature>
<feature type="transmembrane region" description="Helical" evidence="19">
    <location>
        <begin position="214"/>
        <end position="236"/>
    </location>
</feature>
<keyword evidence="5 18" id="KW-0813">Transport</keyword>
<evidence type="ECO:0000313" key="22">
    <source>
        <dbReference type="EMBL" id="SDJ29977.1"/>
    </source>
</evidence>
<dbReference type="InterPro" id="IPR000883">
    <property type="entry name" value="Cyt_C_Oxase_1"/>
</dbReference>
<accession>A0A1G8SL87</accession>
<keyword evidence="14" id="KW-0408">Iron</keyword>
<dbReference type="STRING" id="555512.SAMN04487993_102518"/>
<dbReference type="SUPFAM" id="SSF81442">
    <property type="entry name" value="Cytochrome c oxidase subunit I-like"/>
    <property type="match status" value="1"/>
</dbReference>
<feature type="transmembrane region" description="Helical" evidence="19">
    <location>
        <begin position="711"/>
        <end position="731"/>
    </location>
</feature>
<evidence type="ECO:0000256" key="18">
    <source>
        <dbReference type="RuleBase" id="RU000370"/>
    </source>
</evidence>
<dbReference type="InterPro" id="IPR023616">
    <property type="entry name" value="Cyt_c_oxase-like_su1_dom"/>
</dbReference>
<dbReference type="PANTHER" id="PTHR10422">
    <property type="entry name" value="CYTOCHROME C OXIDASE SUBUNIT 1"/>
    <property type="match status" value="1"/>
</dbReference>
<keyword evidence="8 18" id="KW-0679">Respiratory chain</keyword>
<comment type="subcellular location">
    <subcellularLocation>
        <location evidence="1">Cell membrane</location>
        <topology evidence="1">Multi-pass membrane protein</topology>
    </subcellularLocation>
</comment>
<dbReference type="AlphaFoldDB" id="A0A1G8SL87"/>
<keyword evidence="13 19" id="KW-1133">Transmembrane helix</keyword>
<dbReference type="GO" id="GO:0015990">
    <property type="term" value="P:electron transport coupled proton transport"/>
    <property type="evidence" value="ECO:0007669"/>
    <property type="project" value="TreeGrafter"/>
</dbReference>
<keyword evidence="12 18" id="KW-0249">Electron transport</keyword>
<dbReference type="GO" id="GO:0046872">
    <property type="term" value="F:metal ion binding"/>
    <property type="evidence" value="ECO:0007669"/>
    <property type="project" value="UniProtKB-KW"/>
</dbReference>
<feature type="transmembrane region" description="Helical" evidence="19">
    <location>
        <begin position="743"/>
        <end position="765"/>
    </location>
</feature>
<dbReference type="PRINTS" id="PR01165">
    <property type="entry name" value="CYCOXIDASEI"/>
</dbReference>
<feature type="transmembrane region" description="Helical" evidence="19">
    <location>
        <begin position="671"/>
        <end position="695"/>
    </location>
</feature>
<feature type="transmembrane region" description="Helical" evidence="19">
    <location>
        <begin position="597"/>
        <end position="614"/>
    </location>
</feature>
<evidence type="ECO:0000256" key="8">
    <source>
        <dbReference type="ARBA" id="ARBA00022660"/>
    </source>
</evidence>
<dbReference type="InterPro" id="IPR013833">
    <property type="entry name" value="Cyt_c_oxidase_su3_a-hlx"/>
</dbReference>
<keyword evidence="10" id="KW-0479">Metal-binding</keyword>
<evidence type="ECO:0000256" key="9">
    <source>
        <dbReference type="ARBA" id="ARBA00022692"/>
    </source>
</evidence>
<feature type="transmembrane region" description="Helical" evidence="19">
    <location>
        <begin position="52"/>
        <end position="71"/>
    </location>
</feature>
<evidence type="ECO:0000256" key="7">
    <source>
        <dbReference type="ARBA" id="ARBA00022617"/>
    </source>
</evidence>
<dbReference type="FunFam" id="1.20.210.10:FF:000006">
    <property type="entry name" value="Cytochrome c oxidase subunit 1"/>
    <property type="match status" value="1"/>
</dbReference>
<dbReference type="PANTHER" id="PTHR10422:SF35">
    <property type="entry name" value="CYTOCHROME BO(3) UBIQUINOL OXIDASE SUBUNIT 1"/>
    <property type="match status" value="1"/>
</dbReference>
<dbReference type="PROSITE" id="PS50855">
    <property type="entry name" value="COX1"/>
    <property type="match status" value="1"/>
</dbReference>
<keyword evidence="7 18" id="KW-0349">Heme</keyword>
<dbReference type="GO" id="GO:0009060">
    <property type="term" value="P:aerobic respiration"/>
    <property type="evidence" value="ECO:0007669"/>
    <property type="project" value="InterPro"/>
</dbReference>
<evidence type="ECO:0000256" key="6">
    <source>
        <dbReference type="ARBA" id="ARBA00022475"/>
    </source>
</evidence>
<evidence type="ECO:0000256" key="13">
    <source>
        <dbReference type="ARBA" id="ARBA00022989"/>
    </source>
</evidence>
<name>A0A1G8SL87_9RHOB</name>
<proteinExistence type="inferred from homology"/>
<feature type="transmembrane region" description="Helical" evidence="19">
    <location>
        <begin position="823"/>
        <end position="847"/>
    </location>
</feature>
<feature type="transmembrane region" description="Helical" evidence="19">
    <location>
        <begin position="178"/>
        <end position="202"/>
    </location>
</feature>
<keyword evidence="11" id="KW-1278">Translocase</keyword>
<evidence type="ECO:0000259" key="21">
    <source>
        <dbReference type="PROSITE" id="PS50855"/>
    </source>
</evidence>
<dbReference type="OrthoDB" id="9803294at2"/>
<dbReference type="InterPro" id="IPR000298">
    <property type="entry name" value="Cyt_c_oxidase-like_su3"/>
</dbReference>
<feature type="transmembrane region" description="Helical" evidence="19">
    <location>
        <begin position="304"/>
        <end position="323"/>
    </location>
</feature>
<evidence type="ECO:0000256" key="16">
    <source>
        <dbReference type="ARBA" id="ARBA00023136"/>
    </source>
</evidence>
<feature type="transmembrane region" description="Helical" evidence="19">
    <location>
        <begin position="413"/>
        <end position="432"/>
    </location>
</feature>
<organism evidence="22 23">
    <name type="scientific">Salipiger marinus</name>
    <dbReference type="NCBI Taxonomy" id="555512"/>
    <lineage>
        <taxon>Bacteria</taxon>
        <taxon>Pseudomonadati</taxon>
        <taxon>Pseudomonadota</taxon>
        <taxon>Alphaproteobacteria</taxon>
        <taxon>Rhodobacterales</taxon>
        <taxon>Roseobacteraceae</taxon>
        <taxon>Salipiger</taxon>
    </lineage>
</organism>
<dbReference type="Gene3D" id="1.20.210.10">
    <property type="entry name" value="Cytochrome c oxidase-like, subunit I domain"/>
    <property type="match status" value="1"/>
</dbReference>
<dbReference type="Proteomes" id="UP000199093">
    <property type="component" value="Unassembled WGS sequence"/>
</dbReference>
<dbReference type="GO" id="GO:0005886">
    <property type="term" value="C:plasma membrane"/>
    <property type="evidence" value="ECO:0007669"/>
    <property type="project" value="UniProtKB-SubCell"/>
</dbReference>
<feature type="transmembrane region" description="Helical" evidence="19">
    <location>
        <begin position="620"/>
        <end position="639"/>
    </location>
</feature>
<evidence type="ECO:0000259" key="20">
    <source>
        <dbReference type="PROSITE" id="PS50253"/>
    </source>
</evidence>
<comment type="pathway">
    <text evidence="2">Energy metabolism; oxidative phosphorylation.</text>
</comment>